<dbReference type="PANTHER" id="PTHR10434">
    <property type="entry name" value="1-ACYL-SN-GLYCEROL-3-PHOSPHATE ACYLTRANSFERASE"/>
    <property type="match status" value="1"/>
</dbReference>
<gene>
    <name evidence="7" type="ORF">SAMN04515671_0331</name>
</gene>
<evidence type="ECO:0000256" key="4">
    <source>
        <dbReference type="ARBA" id="ARBA00023098"/>
    </source>
</evidence>
<keyword evidence="2" id="KW-0444">Lipid biosynthesis</keyword>
<feature type="domain" description="Phospholipid/glycerol acyltransferase" evidence="6">
    <location>
        <begin position="89"/>
        <end position="201"/>
    </location>
</feature>
<keyword evidence="3 7" id="KW-0808">Transferase</keyword>
<dbReference type="EMBL" id="LT629710">
    <property type="protein sequence ID" value="SDO25770.1"/>
    <property type="molecule type" value="Genomic_DNA"/>
</dbReference>
<keyword evidence="8" id="KW-1185">Reference proteome</keyword>
<dbReference type="InterPro" id="IPR002123">
    <property type="entry name" value="Plipid/glycerol_acylTrfase"/>
</dbReference>
<name>A0A1H0I3Q3_9ACTN</name>
<comment type="pathway">
    <text evidence="1">Lipid metabolism.</text>
</comment>
<evidence type="ECO:0000313" key="7">
    <source>
        <dbReference type="EMBL" id="SDO25770.1"/>
    </source>
</evidence>
<evidence type="ECO:0000259" key="6">
    <source>
        <dbReference type="SMART" id="SM00563"/>
    </source>
</evidence>
<organism evidence="7 8">
    <name type="scientific">Nakamurella panacisegetis</name>
    <dbReference type="NCBI Taxonomy" id="1090615"/>
    <lineage>
        <taxon>Bacteria</taxon>
        <taxon>Bacillati</taxon>
        <taxon>Actinomycetota</taxon>
        <taxon>Actinomycetes</taxon>
        <taxon>Nakamurellales</taxon>
        <taxon>Nakamurellaceae</taxon>
        <taxon>Nakamurella</taxon>
    </lineage>
</organism>
<evidence type="ECO:0000256" key="5">
    <source>
        <dbReference type="ARBA" id="ARBA00023315"/>
    </source>
</evidence>
<sequence>MTGCVRPACGADCVDPPMSEVSTTRYLTRAVQLTVALTVGAVFIAVCSSVPGPGRAGRGSWAQHKASRWVLRAVGVRLSVHGAPRSGPSLVVGNHVSWLDILALSASAPMRMVAKSEVARWPLIGRSAARTGTLFLERKRLRELPQAVADMTAALRSGSRVQVFPEATTRCGGALDRFHRAPFQAAINAGVVISPVTVQYLDGDDAGITSAAFVGDETLASSVRRVLRTPRTTVQVHWLRPIPAIAGTGRDHVDRARVAALAQNAVARNLGLPVRRPDGVAAVPTVGRVLGPDGVRALAG</sequence>
<dbReference type="Proteomes" id="UP000198741">
    <property type="component" value="Chromosome I"/>
</dbReference>
<dbReference type="Pfam" id="PF01553">
    <property type="entry name" value="Acyltransferase"/>
    <property type="match status" value="1"/>
</dbReference>
<accession>A0A1H0I3Q3</accession>
<reference evidence="7 8" key="1">
    <citation type="submission" date="2016-10" db="EMBL/GenBank/DDBJ databases">
        <authorList>
            <person name="de Groot N.N."/>
        </authorList>
    </citation>
    <scope>NUCLEOTIDE SEQUENCE [LARGE SCALE GENOMIC DNA]</scope>
    <source>
        <strain evidence="8">P4-7,KCTC 19426,CECT 7604</strain>
    </source>
</reference>
<evidence type="ECO:0000256" key="3">
    <source>
        <dbReference type="ARBA" id="ARBA00022679"/>
    </source>
</evidence>
<dbReference type="CDD" id="cd07989">
    <property type="entry name" value="LPLAT_AGPAT-like"/>
    <property type="match status" value="1"/>
</dbReference>
<dbReference type="GO" id="GO:0003841">
    <property type="term" value="F:1-acylglycerol-3-phosphate O-acyltransferase activity"/>
    <property type="evidence" value="ECO:0007669"/>
    <property type="project" value="TreeGrafter"/>
</dbReference>
<evidence type="ECO:0000256" key="1">
    <source>
        <dbReference type="ARBA" id="ARBA00005189"/>
    </source>
</evidence>
<dbReference type="PANTHER" id="PTHR10434:SF64">
    <property type="entry name" value="1-ACYL-SN-GLYCEROL-3-PHOSPHATE ACYLTRANSFERASE-RELATED"/>
    <property type="match status" value="1"/>
</dbReference>
<keyword evidence="4" id="KW-0443">Lipid metabolism</keyword>
<keyword evidence="5 7" id="KW-0012">Acyltransferase</keyword>
<evidence type="ECO:0000256" key="2">
    <source>
        <dbReference type="ARBA" id="ARBA00022516"/>
    </source>
</evidence>
<dbReference type="SMART" id="SM00563">
    <property type="entry name" value="PlsC"/>
    <property type="match status" value="1"/>
</dbReference>
<dbReference type="STRING" id="1090615.SAMN04515671_0331"/>
<dbReference type="AlphaFoldDB" id="A0A1H0I3Q3"/>
<dbReference type="SUPFAM" id="SSF69593">
    <property type="entry name" value="Glycerol-3-phosphate (1)-acyltransferase"/>
    <property type="match status" value="1"/>
</dbReference>
<proteinExistence type="predicted"/>
<evidence type="ECO:0000313" key="8">
    <source>
        <dbReference type="Proteomes" id="UP000198741"/>
    </source>
</evidence>
<protein>
    <submittedName>
        <fullName evidence="7">Acyltransferase</fullName>
    </submittedName>
</protein>
<dbReference type="GO" id="GO:0006654">
    <property type="term" value="P:phosphatidic acid biosynthetic process"/>
    <property type="evidence" value="ECO:0007669"/>
    <property type="project" value="TreeGrafter"/>
</dbReference>